<dbReference type="InterPro" id="IPR046373">
    <property type="entry name" value="Acyl-CoA_Oxase/DH_mid-dom_sf"/>
</dbReference>
<dbReference type="InterPro" id="IPR037069">
    <property type="entry name" value="AcylCoA_DH/ox_N_sf"/>
</dbReference>
<dbReference type="GO" id="GO:0071949">
    <property type="term" value="F:FAD binding"/>
    <property type="evidence" value="ECO:0007669"/>
    <property type="project" value="InterPro"/>
</dbReference>
<evidence type="ECO:0000259" key="14">
    <source>
        <dbReference type="Pfam" id="PF02771"/>
    </source>
</evidence>
<dbReference type="PANTHER" id="PTHR10909">
    <property type="entry name" value="ELECTRON TRANSPORT OXIDOREDUCTASE"/>
    <property type="match status" value="1"/>
</dbReference>
<evidence type="ECO:0000259" key="12">
    <source>
        <dbReference type="Pfam" id="PF01756"/>
    </source>
</evidence>
<protein>
    <recommendedName>
        <fullName evidence="4">acyl-CoA oxidase</fullName>
        <ecNumber evidence="4">1.3.3.6</ecNumber>
    </recommendedName>
</protein>
<dbReference type="OrthoDB" id="1144545at2"/>
<dbReference type="Pfam" id="PF01756">
    <property type="entry name" value="ACOX"/>
    <property type="match status" value="1"/>
</dbReference>
<dbReference type="Pfam" id="PF02770">
    <property type="entry name" value="Acyl-CoA_dh_M"/>
    <property type="match status" value="1"/>
</dbReference>
<keyword evidence="9" id="KW-0443">Lipid metabolism</keyword>
<dbReference type="FunFam" id="2.40.110.10:FF:000005">
    <property type="entry name" value="Acyl-coenzyme A oxidase"/>
    <property type="match status" value="1"/>
</dbReference>
<evidence type="ECO:0000256" key="6">
    <source>
        <dbReference type="ARBA" id="ARBA00022827"/>
    </source>
</evidence>
<feature type="domain" description="Acyl-CoA dehydrogenase/oxidase N-terminal" evidence="14">
    <location>
        <begin position="72"/>
        <end position="144"/>
    </location>
</feature>
<sequence length="669" mass="71317">MTVDSVTGATMTAEAGATRPPADGPDFDRIHDALLGSWKDVRLAARARTLDPALHRRDDLLVADHRARVTAQLQVLLDSGAVRLPFPEAFGGTGDAGGNLVAFEELVTADPSLQIKAGVQWGLFAAAILHLGTRYHHDHFLADAVELRTFGGFAMTETGHGSDVASIATTATYDPATQEFVIDTPFRAAWKDYIGNAAVDARAAVVFAQLVTKGERQGVHAFFVPIRDEAGAFLPGVGGEDDGPKSGLNGVDNGRLHFTGVRVPRANLLDRYGSVAPDGTYSSPIPSQGRRFFTMLGTLVQGRVSLAGASNTGAKIALQIALTYAEQRRQFAGAAGDEEVLLDYPRHQRRLLPRLAAVCAATFTQDELLLAFHRVFTGEHDTDESRQELENFAAAAKAEATWNALDTIQECREAAGGAGFLAENRFGQLHADLDVYATFEGDNTVLLQLVGKRLLTDYGKRLKAAGGAGAARIVAGQALGAAAASAGLTALAQRVADGGTAAGAARSLRDPATQERLLQERVEVAVAEIAPALRPGPGVSAADLAARFGEHQHALIEAARAEARLRQWRAFTRAVERETDAPTRALLALVRDVFALQVIERDLGWYLVRGLLSRSRGRAVTRLLDALVARMRPHALPLVEAFGYEQGHLRAAIASGAEAARQAEARAAR</sequence>
<feature type="domain" description="Acyl-CoA oxidase C-alpha1" evidence="15">
    <location>
        <begin position="297"/>
        <end position="455"/>
    </location>
</feature>
<dbReference type="InterPro" id="IPR009100">
    <property type="entry name" value="AcylCoA_DH/oxidase_NM_dom_sf"/>
</dbReference>
<evidence type="ECO:0000256" key="4">
    <source>
        <dbReference type="ARBA" id="ARBA00012870"/>
    </source>
</evidence>
<evidence type="ECO:0000256" key="8">
    <source>
        <dbReference type="ARBA" id="ARBA00023002"/>
    </source>
</evidence>
<evidence type="ECO:0000256" key="3">
    <source>
        <dbReference type="ARBA" id="ARBA00006288"/>
    </source>
</evidence>
<evidence type="ECO:0000259" key="13">
    <source>
        <dbReference type="Pfam" id="PF02770"/>
    </source>
</evidence>
<dbReference type="InterPro" id="IPR036250">
    <property type="entry name" value="AcylCo_DH-like_C"/>
</dbReference>
<comment type="cofactor">
    <cofactor evidence="1">
        <name>FAD</name>
        <dbReference type="ChEBI" id="CHEBI:57692"/>
    </cofactor>
</comment>
<dbReference type="EC" id="1.3.3.6" evidence="4"/>
<dbReference type="FunFam" id="1.20.140.10:FF:000010">
    <property type="entry name" value="Acyl-coenzyme A oxidase"/>
    <property type="match status" value="1"/>
</dbReference>
<dbReference type="PIRSF" id="PIRSF000168">
    <property type="entry name" value="Acyl-CoA_oxidase"/>
    <property type="match status" value="1"/>
</dbReference>
<name>A0A3A1TZ91_9MICO</name>
<dbReference type="Pfam" id="PF22924">
    <property type="entry name" value="ACOX_C_alpha1"/>
    <property type="match status" value="1"/>
</dbReference>
<comment type="subcellular location">
    <subcellularLocation>
        <location evidence="2">Peroxisome</location>
    </subcellularLocation>
</comment>
<evidence type="ECO:0000256" key="7">
    <source>
        <dbReference type="ARBA" id="ARBA00022832"/>
    </source>
</evidence>
<dbReference type="RefSeq" id="WP_119480337.1">
    <property type="nucleotide sequence ID" value="NZ_QXTG01000001.1"/>
</dbReference>
<evidence type="ECO:0000256" key="9">
    <source>
        <dbReference type="ARBA" id="ARBA00023098"/>
    </source>
</evidence>
<dbReference type="Gene3D" id="2.40.110.10">
    <property type="entry name" value="Butyryl-CoA Dehydrogenase, subunit A, domain 2"/>
    <property type="match status" value="1"/>
</dbReference>
<evidence type="ECO:0000256" key="1">
    <source>
        <dbReference type="ARBA" id="ARBA00001974"/>
    </source>
</evidence>
<dbReference type="InterPro" id="IPR006091">
    <property type="entry name" value="Acyl-CoA_Oxase/DH_mid-dom"/>
</dbReference>
<dbReference type="PANTHER" id="PTHR10909:SF382">
    <property type="entry name" value="ACYL-COENZYME A OXIDASE"/>
    <property type="match status" value="1"/>
</dbReference>
<keyword evidence="17" id="KW-1185">Reference proteome</keyword>
<proteinExistence type="inferred from homology"/>
<dbReference type="InterPro" id="IPR002655">
    <property type="entry name" value="Acyl-CoA_oxidase_C"/>
</dbReference>
<evidence type="ECO:0000256" key="5">
    <source>
        <dbReference type="ARBA" id="ARBA00022630"/>
    </source>
</evidence>
<evidence type="ECO:0000256" key="2">
    <source>
        <dbReference type="ARBA" id="ARBA00004275"/>
    </source>
</evidence>
<dbReference type="AlphaFoldDB" id="A0A3A1TZ91"/>
<keyword evidence="10" id="KW-0576">Peroxisome</keyword>
<feature type="domain" description="Acyl-CoA oxidase C-terminal" evidence="12">
    <location>
        <begin position="548"/>
        <end position="654"/>
    </location>
</feature>
<dbReference type="GO" id="GO:0005504">
    <property type="term" value="F:fatty acid binding"/>
    <property type="evidence" value="ECO:0007669"/>
    <property type="project" value="TreeGrafter"/>
</dbReference>
<feature type="compositionally biased region" description="Low complexity" evidence="11">
    <location>
        <begin position="7"/>
        <end position="18"/>
    </location>
</feature>
<evidence type="ECO:0000256" key="10">
    <source>
        <dbReference type="ARBA" id="ARBA00023140"/>
    </source>
</evidence>
<dbReference type="GO" id="GO:0033540">
    <property type="term" value="P:fatty acid beta-oxidation using acyl-CoA oxidase"/>
    <property type="evidence" value="ECO:0007669"/>
    <property type="project" value="TreeGrafter"/>
</dbReference>
<feature type="domain" description="Acyl-CoA oxidase/dehydrogenase middle" evidence="13">
    <location>
        <begin position="152"/>
        <end position="261"/>
    </location>
</feature>
<accession>A0A3A1TZ91</accession>
<keyword evidence="7" id="KW-0276">Fatty acid metabolism</keyword>
<dbReference type="GO" id="GO:0003997">
    <property type="term" value="F:acyl-CoA oxidase activity"/>
    <property type="evidence" value="ECO:0007669"/>
    <property type="project" value="UniProtKB-EC"/>
</dbReference>
<evidence type="ECO:0000256" key="11">
    <source>
        <dbReference type="SAM" id="MobiDB-lite"/>
    </source>
</evidence>
<dbReference type="Gene3D" id="1.10.540.10">
    <property type="entry name" value="Acyl-CoA dehydrogenase/oxidase, N-terminal domain"/>
    <property type="match status" value="1"/>
</dbReference>
<dbReference type="SUPFAM" id="SSF56645">
    <property type="entry name" value="Acyl-CoA dehydrogenase NM domain-like"/>
    <property type="match status" value="1"/>
</dbReference>
<evidence type="ECO:0000313" key="17">
    <source>
        <dbReference type="Proteomes" id="UP000265742"/>
    </source>
</evidence>
<dbReference type="SUPFAM" id="SSF47203">
    <property type="entry name" value="Acyl-CoA dehydrogenase C-terminal domain-like"/>
    <property type="match status" value="2"/>
</dbReference>
<comment type="similarity">
    <text evidence="3">Belongs to the acyl-CoA oxidase family.</text>
</comment>
<dbReference type="InterPro" id="IPR013786">
    <property type="entry name" value="AcylCoA_DH/ox_N"/>
</dbReference>
<feature type="region of interest" description="Disordered" evidence="11">
    <location>
        <begin position="1"/>
        <end position="25"/>
    </location>
</feature>
<evidence type="ECO:0000259" key="15">
    <source>
        <dbReference type="Pfam" id="PF22924"/>
    </source>
</evidence>
<organism evidence="16 17">
    <name type="scientific">Amnibacterium setariae</name>
    <dbReference type="NCBI Taxonomy" id="2306585"/>
    <lineage>
        <taxon>Bacteria</taxon>
        <taxon>Bacillati</taxon>
        <taxon>Actinomycetota</taxon>
        <taxon>Actinomycetes</taxon>
        <taxon>Micrococcales</taxon>
        <taxon>Microbacteriaceae</taxon>
        <taxon>Amnibacterium</taxon>
    </lineage>
</organism>
<dbReference type="InterPro" id="IPR012258">
    <property type="entry name" value="Acyl-CoA_oxidase"/>
</dbReference>
<dbReference type="Proteomes" id="UP000265742">
    <property type="component" value="Unassembled WGS sequence"/>
</dbReference>
<keyword evidence="5" id="KW-0285">Flavoprotein</keyword>
<gene>
    <name evidence="16" type="ORF">D1781_00390</name>
</gene>
<reference evidence="17" key="1">
    <citation type="submission" date="2018-09" db="EMBL/GenBank/DDBJ databases">
        <authorList>
            <person name="Kim I."/>
        </authorList>
    </citation>
    <scope>NUCLEOTIDE SEQUENCE [LARGE SCALE GENOMIC DNA]</scope>
    <source>
        <strain evidence="17">DD4a</strain>
    </source>
</reference>
<comment type="caution">
    <text evidence="16">The sequence shown here is derived from an EMBL/GenBank/DDBJ whole genome shotgun (WGS) entry which is preliminary data.</text>
</comment>
<keyword evidence="8" id="KW-0560">Oxidoreductase</keyword>
<dbReference type="InterPro" id="IPR055060">
    <property type="entry name" value="ACOX_C_alpha1"/>
</dbReference>
<dbReference type="EMBL" id="QXTG01000001">
    <property type="protein sequence ID" value="RIX29974.1"/>
    <property type="molecule type" value="Genomic_DNA"/>
</dbReference>
<dbReference type="Pfam" id="PF02771">
    <property type="entry name" value="Acyl-CoA_dh_N"/>
    <property type="match status" value="1"/>
</dbReference>
<dbReference type="Gene3D" id="1.20.140.10">
    <property type="entry name" value="Butyryl-CoA Dehydrogenase, subunit A, domain 3"/>
    <property type="match status" value="2"/>
</dbReference>
<evidence type="ECO:0000313" key="16">
    <source>
        <dbReference type="EMBL" id="RIX29974.1"/>
    </source>
</evidence>
<keyword evidence="6" id="KW-0274">FAD</keyword>
<dbReference type="GO" id="GO:0055088">
    <property type="term" value="P:lipid homeostasis"/>
    <property type="evidence" value="ECO:0007669"/>
    <property type="project" value="TreeGrafter"/>
</dbReference>